<dbReference type="Pfam" id="PF06452">
    <property type="entry name" value="CBM9_1"/>
    <property type="match status" value="1"/>
</dbReference>
<evidence type="ECO:0000259" key="4">
    <source>
        <dbReference type="Pfam" id="PF19313"/>
    </source>
</evidence>
<dbReference type="InterPro" id="IPR045670">
    <property type="entry name" value="DUF5916"/>
</dbReference>
<accession>A0AA37VAN1</accession>
<dbReference type="CDD" id="cd09618">
    <property type="entry name" value="CBM9_like_2"/>
    <property type="match status" value="1"/>
</dbReference>
<dbReference type="SUPFAM" id="SSF49344">
    <property type="entry name" value="CBD9-like"/>
    <property type="match status" value="1"/>
</dbReference>
<feature type="domain" description="Carbohydrate-binding" evidence="3">
    <location>
        <begin position="62"/>
        <end position="216"/>
    </location>
</feature>
<feature type="chain" id="PRO_5041297200" description="Carbohydrate binding family 9 domain-containing protein" evidence="2">
    <location>
        <begin position="21"/>
        <end position="855"/>
    </location>
</feature>
<keyword evidence="6" id="KW-1185">Reference proteome</keyword>
<dbReference type="Pfam" id="PF19313">
    <property type="entry name" value="DUF5916"/>
    <property type="match status" value="1"/>
</dbReference>
<evidence type="ECO:0000313" key="6">
    <source>
        <dbReference type="Proteomes" id="UP001161325"/>
    </source>
</evidence>
<dbReference type="Proteomes" id="UP001161325">
    <property type="component" value="Unassembled WGS sequence"/>
</dbReference>
<dbReference type="AlphaFoldDB" id="A0AA37VAN1"/>
<comment type="caution">
    <text evidence="5">The sequence shown here is derived from an EMBL/GenBank/DDBJ whole genome shotgun (WGS) entry which is preliminary data.</text>
</comment>
<feature type="domain" description="DUF5916" evidence="4">
    <location>
        <begin position="254"/>
        <end position="852"/>
    </location>
</feature>
<evidence type="ECO:0008006" key="7">
    <source>
        <dbReference type="Google" id="ProtNLM"/>
    </source>
</evidence>
<feature type="region of interest" description="Disordered" evidence="1">
    <location>
        <begin position="20"/>
        <end position="66"/>
    </location>
</feature>
<reference evidence="5" key="1">
    <citation type="submission" date="2022-08" db="EMBL/GenBank/DDBJ databases">
        <title>Draft genome sequencing of Roseisolibacter agri AW1220.</title>
        <authorList>
            <person name="Tobiishi Y."/>
            <person name="Tonouchi A."/>
        </authorList>
    </citation>
    <scope>NUCLEOTIDE SEQUENCE</scope>
    <source>
        <strain evidence="5">AW1220</strain>
    </source>
</reference>
<dbReference type="GO" id="GO:0030246">
    <property type="term" value="F:carbohydrate binding"/>
    <property type="evidence" value="ECO:0007669"/>
    <property type="project" value="InterPro"/>
</dbReference>
<feature type="compositionally biased region" description="Basic and acidic residues" evidence="1">
    <location>
        <begin position="54"/>
        <end position="66"/>
    </location>
</feature>
<evidence type="ECO:0000313" key="5">
    <source>
        <dbReference type="EMBL" id="GLC25618.1"/>
    </source>
</evidence>
<dbReference type="RefSeq" id="WP_284350073.1">
    <property type="nucleotide sequence ID" value="NZ_BRXS01000003.1"/>
</dbReference>
<feature type="compositionally biased region" description="Low complexity" evidence="1">
    <location>
        <begin position="20"/>
        <end position="53"/>
    </location>
</feature>
<dbReference type="InterPro" id="IPR010502">
    <property type="entry name" value="Carb-bd_dom_fam9"/>
</dbReference>
<feature type="signal peptide" evidence="2">
    <location>
        <begin position="1"/>
        <end position="20"/>
    </location>
</feature>
<protein>
    <recommendedName>
        <fullName evidence="7">Carbohydrate binding family 9 domain-containing protein</fullName>
    </recommendedName>
</protein>
<dbReference type="Gene3D" id="2.60.40.1190">
    <property type="match status" value="1"/>
</dbReference>
<dbReference type="GO" id="GO:0004553">
    <property type="term" value="F:hydrolase activity, hydrolyzing O-glycosyl compounds"/>
    <property type="evidence" value="ECO:0007669"/>
    <property type="project" value="InterPro"/>
</dbReference>
<keyword evidence="2" id="KW-0732">Signal</keyword>
<sequence length="855" mass="94707">MRPIRSLLALTLLGAGALPAQTPGQAPGSNTPTPSGASPAVTATAAAARVARSARTERAPDIDGRDDDAAWKAAPVIDAFRTFDPVEDGDPRFRTEARVLHDARNLYVFVRAHDPRPDSIVALLSRRDVRTPSDHLKLMIDSFHDRRTGYEFAVNPVGVKRDYYTYDDSREDVSWDAVWDVATRVDSLGWTAEFRIPLSQLRFPERDDHTFGLMIMRDIGRLNERIAWPTYRRSRPGIASQFGDLAGLTGLGAPRRLEVAPYVLTRNVSARTANGFARAQQQSVGGDLKYGVTPNLTLDLSVNPDFGQVEADPAVLNLTAFEVFQSERRPFFLEGTGIFAAGQDPTRLFYSRRIGRAPQLAGLVSDPTVRIPGQSTILGAAKLTGRLARGTSLGVLSAVTQEEHVRGTVIEPRTAFGVVRVAQDFRRGETGLGVMLSGMQRDDGDRAVAERLRGDALAGGVDLRHRFLNGGYQLNASAQASRVAGTPAAIARTQRGGVHYYQRPDDDLAYDSTRTSLAGTAASVALNKVSGTFRVNSLYERITPGFETNDVGFLSRADIQRTYAELLWVSRRPRAFWRNATATLFTSHQWTAGGMPLYHNIDAWTDVQFKNQKGVFVEAWVDQWGGSMCDRCAFGGPALRLSPSQNYFLQLTDDPRKAVSPLVAAILTRGDEGRSQLWRVRPLVRLRAGAQVSGELGTRYERNRNATQWVANVGSGAAMRSRFAHLDQHTLGVQARLDYTIRPTLSLQLYAEPFVSTGAYSDVREAVAPRAVKYADRFRSVDQEVEGFNAKQFRSNAVMRWEYRPGSTLFVVWQQGRDQGDRDPGDFQAWRDYRNLFGARPDNTLLVKASYWFGR</sequence>
<name>A0AA37VAN1_9BACT</name>
<organism evidence="5 6">
    <name type="scientific">Roseisolibacter agri</name>
    <dbReference type="NCBI Taxonomy" id="2014610"/>
    <lineage>
        <taxon>Bacteria</taxon>
        <taxon>Pseudomonadati</taxon>
        <taxon>Gemmatimonadota</taxon>
        <taxon>Gemmatimonadia</taxon>
        <taxon>Gemmatimonadales</taxon>
        <taxon>Gemmatimonadaceae</taxon>
        <taxon>Roseisolibacter</taxon>
    </lineage>
</organism>
<dbReference type="GO" id="GO:0016052">
    <property type="term" value="P:carbohydrate catabolic process"/>
    <property type="evidence" value="ECO:0007669"/>
    <property type="project" value="InterPro"/>
</dbReference>
<evidence type="ECO:0000259" key="3">
    <source>
        <dbReference type="Pfam" id="PF06452"/>
    </source>
</evidence>
<evidence type="ECO:0000256" key="1">
    <source>
        <dbReference type="SAM" id="MobiDB-lite"/>
    </source>
</evidence>
<dbReference type="EMBL" id="BRXS01000003">
    <property type="protein sequence ID" value="GLC25618.1"/>
    <property type="molecule type" value="Genomic_DNA"/>
</dbReference>
<evidence type="ECO:0000256" key="2">
    <source>
        <dbReference type="SAM" id="SignalP"/>
    </source>
</evidence>
<gene>
    <name evidence="5" type="ORF">rosag_21310</name>
</gene>
<proteinExistence type="predicted"/>